<dbReference type="InterPro" id="IPR014777">
    <property type="entry name" value="4pyrrole_Mease_sub1"/>
</dbReference>
<keyword evidence="2" id="KW-0169">Cobalamin biosynthesis</keyword>
<dbReference type="EMBL" id="QNRX01000003">
    <property type="protein sequence ID" value="RBP68412.1"/>
    <property type="molecule type" value="Genomic_DNA"/>
</dbReference>
<evidence type="ECO:0000256" key="4">
    <source>
        <dbReference type="ARBA" id="ARBA00022679"/>
    </source>
</evidence>
<proteinExistence type="predicted"/>
<feature type="domain" description="Tetrapyrrole methylase" evidence="6">
    <location>
        <begin position="3"/>
        <end position="212"/>
    </location>
</feature>
<dbReference type="InterPro" id="IPR014776">
    <property type="entry name" value="4pyrrole_Mease_sub2"/>
</dbReference>
<comment type="pathway">
    <text evidence="1">Cofactor biosynthesis; adenosylcobalamin biosynthesis.</text>
</comment>
<dbReference type="InterPro" id="IPR006363">
    <property type="entry name" value="Cbl_synth_CobJ/CibH_dom"/>
</dbReference>
<protein>
    <submittedName>
        <fullName evidence="7">Cobalt-precorrin 3 C17-methyltransferase</fullName>
    </submittedName>
</protein>
<reference evidence="7 8" key="1">
    <citation type="submission" date="2018-06" db="EMBL/GenBank/DDBJ databases">
        <title>Genomic Encyclopedia of Type Strains, Phase IV (KMG-IV): sequencing the most valuable type-strain genomes for metagenomic binning, comparative biology and taxonomic classification.</title>
        <authorList>
            <person name="Goeker M."/>
        </authorList>
    </citation>
    <scope>NUCLEOTIDE SEQUENCE [LARGE SCALE GENOMIC DNA]</scope>
    <source>
        <strain evidence="7 8">DSM 22112</strain>
    </source>
</reference>
<dbReference type="RefSeq" id="WP_113919838.1">
    <property type="nucleotide sequence ID" value="NZ_CALNCS010000101.1"/>
</dbReference>
<dbReference type="UniPathway" id="UPA00148"/>
<dbReference type="GO" id="GO:0032259">
    <property type="term" value="P:methylation"/>
    <property type="evidence" value="ECO:0007669"/>
    <property type="project" value="UniProtKB-KW"/>
</dbReference>
<sequence length="245" mass="26784">MNKLYVVGIGPGNRENMTFSAVNALKDSDIIIGYNTYIDLIKDLIGGKQVVSNGMRKEVDRCKEAIELASKGNTVSVVSSGDAGVYGMAGLILEIISKEYSMSDFDVQIIPGVTAGNSSAAILGAPLMHDYVTISLSDWLTKWETIENRIHCAGKGDFIVVLYNPKSKSRTEYINKTQEILLQYKSPDTPVGIVRSAFREDQSVQISTLGELSNCDVDMFSTVIIGNSKTYINGKYIITPRGYSI</sequence>
<evidence type="ECO:0000256" key="1">
    <source>
        <dbReference type="ARBA" id="ARBA00004953"/>
    </source>
</evidence>
<dbReference type="PANTHER" id="PTHR47036:SF1">
    <property type="entry name" value="COBALT-FACTOR III C(17)-METHYLTRANSFERASE-RELATED"/>
    <property type="match status" value="1"/>
</dbReference>
<dbReference type="Gene3D" id="3.30.950.10">
    <property type="entry name" value="Methyltransferase, Cobalt-precorrin-4 Transmethylase, Domain 2"/>
    <property type="match status" value="1"/>
</dbReference>
<evidence type="ECO:0000259" key="6">
    <source>
        <dbReference type="Pfam" id="PF00590"/>
    </source>
</evidence>
<dbReference type="Proteomes" id="UP000253490">
    <property type="component" value="Unassembled WGS sequence"/>
</dbReference>
<keyword evidence="4 7" id="KW-0808">Transferase</keyword>
<evidence type="ECO:0000313" key="7">
    <source>
        <dbReference type="EMBL" id="RBP68412.1"/>
    </source>
</evidence>
<dbReference type="PANTHER" id="PTHR47036">
    <property type="entry name" value="COBALT-FACTOR III C(17)-METHYLTRANSFERASE-RELATED"/>
    <property type="match status" value="1"/>
</dbReference>
<comment type="caution">
    <text evidence="7">The sequence shown here is derived from an EMBL/GenBank/DDBJ whole genome shotgun (WGS) entry which is preliminary data.</text>
</comment>
<dbReference type="InterPro" id="IPR035996">
    <property type="entry name" value="4pyrrol_Methylase_sf"/>
</dbReference>
<evidence type="ECO:0000256" key="2">
    <source>
        <dbReference type="ARBA" id="ARBA00022573"/>
    </source>
</evidence>
<keyword evidence="8" id="KW-1185">Reference proteome</keyword>
<dbReference type="GO" id="GO:0009236">
    <property type="term" value="P:cobalamin biosynthetic process"/>
    <property type="evidence" value="ECO:0007669"/>
    <property type="project" value="UniProtKB-UniPathway"/>
</dbReference>
<dbReference type="CDD" id="cd11646">
    <property type="entry name" value="Precorrin_3B_C17_MT"/>
    <property type="match status" value="1"/>
</dbReference>
<evidence type="ECO:0000256" key="3">
    <source>
        <dbReference type="ARBA" id="ARBA00022603"/>
    </source>
</evidence>
<evidence type="ECO:0000313" key="8">
    <source>
        <dbReference type="Proteomes" id="UP000253490"/>
    </source>
</evidence>
<dbReference type="Gene3D" id="3.40.1010.10">
    <property type="entry name" value="Cobalt-precorrin-4 Transmethylase, Domain 1"/>
    <property type="match status" value="1"/>
</dbReference>
<organism evidence="7 8">
    <name type="scientific">Alkalibaculum bacchi</name>
    <dbReference type="NCBI Taxonomy" id="645887"/>
    <lineage>
        <taxon>Bacteria</taxon>
        <taxon>Bacillati</taxon>
        <taxon>Bacillota</taxon>
        <taxon>Clostridia</taxon>
        <taxon>Eubacteriales</taxon>
        <taxon>Eubacteriaceae</taxon>
        <taxon>Alkalibaculum</taxon>
    </lineage>
</organism>
<dbReference type="InterPro" id="IPR051810">
    <property type="entry name" value="Precorrin_MeTrfase"/>
</dbReference>
<dbReference type="SUPFAM" id="SSF53790">
    <property type="entry name" value="Tetrapyrrole methylase"/>
    <property type="match status" value="1"/>
</dbReference>
<evidence type="ECO:0000256" key="5">
    <source>
        <dbReference type="ARBA" id="ARBA00022691"/>
    </source>
</evidence>
<dbReference type="Pfam" id="PF00590">
    <property type="entry name" value="TP_methylase"/>
    <property type="match status" value="1"/>
</dbReference>
<dbReference type="GO" id="GO:0008168">
    <property type="term" value="F:methyltransferase activity"/>
    <property type="evidence" value="ECO:0007669"/>
    <property type="project" value="UniProtKB-KW"/>
</dbReference>
<keyword evidence="3 7" id="KW-0489">Methyltransferase</keyword>
<dbReference type="AlphaFoldDB" id="A0A366IFC0"/>
<name>A0A366IFC0_9FIRM</name>
<keyword evidence="5" id="KW-0949">S-adenosyl-L-methionine</keyword>
<gene>
    <name evidence="7" type="ORF">DES36_103176</name>
</gene>
<accession>A0A366IFC0</accession>
<dbReference type="InterPro" id="IPR000878">
    <property type="entry name" value="4pyrrol_Mease"/>
</dbReference>
<dbReference type="NCBIfam" id="TIGR01466">
    <property type="entry name" value="cobJ_cbiH"/>
    <property type="match status" value="1"/>
</dbReference>
<dbReference type="OrthoDB" id="9772960at2"/>